<organism evidence="2 3">
    <name type="scientific">Photorhabdus temperata J3</name>
    <dbReference type="NCBI Taxonomy" id="1389415"/>
    <lineage>
        <taxon>Bacteria</taxon>
        <taxon>Pseudomonadati</taxon>
        <taxon>Pseudomonadota</taxon>
        <taxon>Gammaproteobacteria</taxon>
        <taxon>Enterobacterales</taxon>
        <taxon>Morganellaceae</taxon>
        <taxon>Photorhabdus</taxon>
    </lineage>
</organism>
<evidence type="ECO:0000313" key="3">
    <source>
        <dbReference type="Proteomes" id="UP000017133"/>
    </source>
</evidence>
<dbReference type="AlphaFoldDB" id="U7QSL1"/>
<evidence type="ECO:0000313" key="2">
    <source>
        <dbReference type="EMBL" id="ERT10105.1"/>
    </source>
</evidence>
<comment type="caution">
    <text evidence="2">The sequence shown here is derived from an EMBL/GenBank/DDBJ whole genome shotgun (WGS) entry which is preliminary data.</text>
</comment>
<keyword evidence="1" id="KW-1133">Transmembrane helix</keyword>
<dbReference type="Pfam" id="PF03245">
    <property type="entry name" value="Phage_lysis"/>
    <property type="match status" value="1"/>
</dbReference>
<gene>
    <name evidence="2" type="ORF">O185_27400</name>
</gene>
<sequence length="168" mass="19099">MYVDWLDMVFVVGITAMKFNSHYYTILALIVISLTAYYYHSELQREQRVTKQQQSEIQQLTDTIDYQNSHITMLNELDTKHTQELAHAKSEIDALRGDVAAGRKRLFIKATCPKSEADSRSSVGDATTVELTGEAGSTVLDIREGIINDQAKLRYLQDYVNTECGRKE</sequence>
<name>U7QSL1_PHOTE</name>
<protein>
    <submittedName>
        <fullName evidence="2">Endopeptidase</fullName>
    </submittedName>
</protein>
<keyword evidence="3" id="KW-1185">Reference proteome</keyword>
<keyword evidence="1" id="KW-0812">Transmembrane</keyword>
<dbReference type="GO" id="GO:0044659">
    <property type="term" value="P:viral release from host cell by cytolysis"/>
    <property type="evidence" value="ECO:0007669"/>
    <property type="project" value="InterPro"/>
</dbReference>
<feature type="transmembrane region" description="Helical" evidence="1">
    <location>
        <begin position="20"/>
        <end position="39"/>
    </location>
</feature>
<accession>U7QSL1</accession>
<reference evidence="2 3" key="1">
    <citation type="submission" date="2013-10" db="EMBL/GenBank/DDBJ databases">
        <title>Whole Genome Shotgun Sequence of Photorhabdus temperata J3.</title>
        <authorList>
            <person name="Park G.-S."/>
            <person name="Hong S.-J."/>
            <person name="Shin J.-H."/>
        </authorList>
    </citation>
    <scope>NUCLEOTIDE SEQUENCE [LARGE SCALE GENOMIC DNA]</scope>
    <source>
        <strain evidence="2 3">J3</strain>
    </source>
</reference>
<dbReference type="InterPro" id="IPR004929">
    <property type="entry name" value="I-spanin"/>
</dbReference>
<dbReference type="EMBL" id="AXDT01000621">
    <property type="protein sequence ID" value="ERT10105.1"/>
    <property type="molecule type" value="Genomic_DNA"/>
</dbReference>
<keyword evidence="1" id="KW-0472">Membrane</keyword>
<dbReference type="PATRIC" id="fig|1389415.4.peg.5257"/>
<evidence type="ECO:0000256" key="1">
    <source>
        <dbReference type="SAM" id="Phobius"/>
    </source>
</evidence>
<proteinExistence type="predicted"/>
<dbReference type="Proteomes" id="UP000017133">
    <property type="component" value="Unassembled WGS sequence"/>
</dbReference>